<reference evidence="3" key="1">
    <citation type="submission" date="2021-01" db="EMBL/GenBank/DDBJ databases">
        <title>Metabolic potential, ecology and presence of endohyphal bacteria is reflected in genomic diversity of Mucoromycotina.</title>
        <authorList>
            <person name="Muszewska A."/>
            <person name="Okrasinska A."/>
            <person name="Steczkiewicz K."/>
            <person name="Drgas O."/>
            <person name="Orlowska M."/>
            <person name="Perlinska-Lenart U."/>
            <person name="Aleksandrzak-Piekarczyk T."/>
            <person name="Szatraj K."/>
            <person name="Zielenkiewicz U."/>
            <person name="Pilsyk S."/>
            <person name="Malc E."/>
            <person name="Mieczkowski P."/>
            <person name="Kruszewska J.S."/>
            <person name="Biernat P."/>
            <person name="Pawlowska J."/>
        </authorList>
    </citation>
    <scope>NUCLEOTIDE SEQUENCE</scope>
    <source>
        <strain evidence="3">WA0000018081</strain>
    </source>
</reference>
<feature type="domain" description="Methyltransferase" evidence="2">
    <location>
        <begin position="100"/>
        <end position="190"/>
    </location>
</feature>
<dbReference type="Pfam" id="PF13649">
    <property type="entry name" value="Methyltransf_25"/>
    <property type="match status" value="1"/>
</dbReference>
<dbReference type="Proteomes" id="UP000613177">
    <property type="component" value="Unassembled WGS sequence"/>
</dbReference>
<protein>
    <recommendedName>
        <fullName evidence="2">Methyltransferase domain-containing protein</fullName>
    </recommendedName>
</protein>
<dbReference type="InterPro" id="IPR041698">
    <property type="entry name" value="Methyltransf_25"/>
</dbReference>
<evidence type="ECO:0000259" key="2">
    <source>
        <dbReference type="Pfam" id="PF13649"/>
    </source>
</evidence>
<gene>
    <name evidence="3" type="ORF">INT48_008628</name>
</gene>
<sequence length="278" mass="31906">MFSARSKNTQTKSSTGSTTTKSKVLYSEDSRSVEPKFLVKQFDYLEGRNYLQSDRPNESFMPCDDEEFERLQVNYFLFRSVFATQFFSPIEESLKKGIKVLEVSAGPGWWLMGMANDYPRSHFTGVDLMIYPVTSPPKNCHFRVLDMSKGLPYPDNTFDMVSQHDTLFRYNQEDWDILLPEIIRVTKPGGYVELIENGGVLQDIGPNMSIWSMRHDFEELDVIQGSHRSIPVGWYGRTGDIAMDCLDRLFYAVKPKVCEDWSMSPAKYDKVTKAASAE</sequence>
<accession>A0A8H7SXJ8</accession>
<dbReference type="PANTHER" id="PTHR43591:SF24">
    <property type="entry name" value="2-METHOXY-6-POLYPRENYL-1,4-BENZOQUINOL METHYLASE, MITOCHONDRIAL"/>
    <property type="match status" value="1"/>
</dbReference>
<dbReference type="Gene3D" id="3.40.50.150">
    <property type="entry name" value="Vaccinia Virus protein VP39"/>
    <property type="match status" value="1"/>
</dbReference>
<feature type="non-terminal residue" evidence="3">
    <location>
        <position position="1"/>
    </location>
</feature>
<dbReference type="EMBL" id="JAEPRE010000020">
    <property type="protein sequence ID" value="KAG2236268.1"/>
    <property type="molecule type" value="Genomic_DNA"/>
</dbReference>
<dbReference type="PANTHER" id="PTHR43591">
    <property type="entry name" value="METHYLTRANSFERASE"/>
    <property type="match status" value="1"/>
</dbReference>
<evidence type="ECO:0000256" key="1">
    <source>
        <dbReference type="SAM" id="MobiDB-lite"/>
    </source>
</evidence>
<proteinExistence type="predicted"/>
<dbReference type="AlphaFoldDB" id="A0A8H7SXJ8"/>
<feature type="compositionally biased region" description="Low complexity" evidence="1">
    <location>
        <begin position="1"/>
        <end position="23"/>
    </location>
</feature>
<dbReference type="InterPro" id="IPR029063">
    <property type="entry name" value="SAM-dependent_MTases_sf"/>
</dbReference>
<evidence type="ECO:0000313" key="3">
    <source>
        <dbReference type="EMBL" id="KAG2236268.1"/>
    </source>
</evidence>
<dbReference type="SUPFAM" id="SSF53335">
    <property type="entry name" value="S-adenosyl-L-methionine-dependent methyltransferases"/>
    <property type="match status" value="1"/>
</dbReference>
<organism evidence="3 4">
    <name type="scientific">Thamnidium elegans</name>
    <dbReference type="NCBI Taxonomy" id="101142"/>
    <lineage>
        <taxon>Eukaryota</taxon>
        <taxon>Fungi</taxon>
        <taxon>Fungi incertae sedis</taxon>
        <taxon>Mucoromycota</taxon>
        <taxon>Mucoromycotina</taxon>
        <taxon>Mucoromycetes</taxon>
        <taxon>Mucorales</taxon>
        <taxon>Mucorineae</taxon>
        <taxon>Mucoraceae</taxon>
        <taxon>Thamnidium</taxon>
    </lineage>
</organism>
<evidence type="ECO:0000313" key="4">
    <source>
        <dbReference type="Proteomes" id="UP000613177"/>
    </source>
</evidence>
<dbReference type="CDD" id="cd02440">
    <property type="entry name" value="AdoMet_MTases"/>
    <property type="match status" value="1"/>
</dbReference>
<feature type="region of interest" description="Disordered" evidence="1">
    <location>
        <begin position="1"/>
        <end position="29"/>
    </location>
</feature>
<dbReference type="GO" id="GO:0008168">
    <property type="term" value="F:methyltransferase activity"/>
    <property type="evidence" value="ECO:0007669"/>
    <property type="project" value="TreeGrafter"/>
</dbReference>
<name>A0A8H7SXJ8_9FUNG</name>
<keyword evidence="4" id="KW-1185">Reference proteome</keyword>
<comment type="caution">
    <text evidence="3">The sequence shown here is derived from an EMBL/GenBank/DDBJ whole genome shotgun (WGS) entry which is preliminary data.</text>
</comment>